<dbReference type="PANTHER" id="PTHR47197">
    <property type="entry name" value="PROTEIN NIRF"/>
    <property type="match status" value="1"/>
</dbReference>
<protein>
    <submittedName>
        <fullName evidence="4">Por secretion system C-terminal sorting domain-containing protein</fullName>
    </submittedName>
</protein>
<evidence type="ECO:0000313" key="4">
    <source>
        <dbReference type="EMBL" id="SHJ01973.1"/>
    </source>
</evidence>
<dbReference type="SUPFAM" id="SSF51004">
    <property type="entry name" value="C-terminal (heme d1) domain of cytochrome cd1-nitrite reductase"/>
    <property type="match status" value="1"/>
</dbReference>
<dbReference type="OrthoDB" id="9773938at2"/>
<dbReference type="Pfam" id="PF18962">
    <property type="entry name" value="Por_Secre_tail"/>
    <property type="match status" value="1"/>
</dbReference>
<dbReference type="InterPro" id="IPR031815">
    <property type="entry name" value="DUF5074"/>
</dbReference>
<evidence type="ECO:0000259" key="3">
    <source>
        <dbReference type="Pfam" id="PF18962"/>
    </source>
</evidence>
<dbReference type="RefSeq" id="WP_073217012.1">
    <property type="nucleotide sequence ID" value="NZ_FNNS01000009.1"/>
</dbReference>
<dbReference type="STRING" id="797419.SAMN05216556_10945"/>
<dbReference type="InterPro" id="IPR026444">
    <property type="entry name" value="Secre_tail"/>
</dbReference>
<dbReference type="Proteomes" id="UP000184172">
    <property type="component" value="Unassembled WGS sequence"/>
</dbReference>
<dbReference type="InterPro" id="IPR011048">
    <property type="entry name" value="Haem_d1_sf"/>
</dbReference>
<name>A0A1M6FWA9_9FLAO</name>
<feature type="chain" id="PRO_5009917524" evidence="2">
    <location>
        <begin position="24"/>
        <end position="430"/>
    </location>
</feature>
<dbReference type="AlphaFoldDB" id="A0A1M6FWA9"/>
<organism evidence="4 5">
    <name type="scientific">Aequorivita viscosa</name>
    <dbReference type="NCBI Taxonomy" id="797419"/>
    <lineage>
        <taxon>Bacteria</taxon>
        <taxon>Pseudomonadati</taxon>
        <taxon>Bacteroidota</taxon>
        <taxon>Flavobacteriia</taxon>
        <taxon>Flavobacteriales</taxon>
        <taxon>Flavobacteriaceae</taxon>
        <taxon>Aequorivita</taxon>
    </lineage>
</organism>
<evidence type="ECO:0000313" key="5">
    <source>
        <dbReference type="Proteomes" id="UP000184172"/>
    </source>
</evidence>
<feature type="signal peptide" evidence="2">
    <location>
        <begin position="1"/>
        <end position="23"/>
    </location>
</feature>
<feature type="domain" description="Secretion system C-terminal sorting" evidence="3">
    <location>
        <begin position="363"/>
        <end position="429"/>
    </location>
</feature>
<dbReference type="Pfam" id="PF16819">
    <property type="entry name" value="DUF5074"/>
    <property type="match status" value="1"/>
</dbReference>
<dbReference type="InterPro" id="IPR051200">
    <property type="entry name" value="Host-pathogen_enzymatic-act"/>
</dbReference>
<proteinExistence type="predicted"/>
<dbReference type="Gene3D" id="2.130.10.10">
    <property type="entry name" value="YVTN repeat-like/Quinoprotein amine dehydrogenase"/>
    <property type="match status" value="1"/>
</dbReference>
<dbReference type="PANTHER" id="PTHR47197:SF3">
    <property type="entry name" value="DIHYDRO-HEME D1 DEHYDROGENASE"/>
    <property type="match status" value="1"/>
</dbReference>
<reference evidence="5" key="1">
    <citation type="submission" date="2016-11" db="EMBL/GenBank/DDBJ databases">
        <authorList>
            <person name="Varghese N."/>
            <person name="Submissions S."/>
        </authorList>
    </citation>
    <scope>NUCLEOTIDE SEQUENCE [LARGE SCALE GENOMIC DNA]</scope>
    <source>
        <strain evidence="5">DSM 26349</strain>
    </source>
</reference>
<keyword evidence="1 2" id="KW-0732">Signal</keyword>
<dbReference type="InterPro" id="IPR015943">
    <property type="entry name" value="WD40/YVTN_repeat-like_dom_sf"/>
</dbReference>
<dbReference type="EMBL" id="FQYV01000008">
    <property type="protein sequence ID" value="SHJ01973.1"/>
    <property type="molecule type" value="Genomic_DNA"/>
</dbReference>
<sequence>MKNHYTKTVVVLAALLFTTFGFSQSYTDGVFILNEGLIGTENSEVSFLDTDGTLENNIFSAQNGGMALGDTGQGMGLTEDFAYVVLNYSNEIKVVNRTTFEFVATITDQIELPRHIAFFEGNGYVTNWGDPGNTDDDFVAVIDLATNTVTGTIPVAEGPEVILEKNGKLFVAHKGGYGYGNTISVIDAITEEITSLDVADVPSAIKLDDSHLYVLCSGKQAWTGDETAGGLYVFDLSDFQNVTVYPFEISEHPEFLGLDDTDLYYVLNADIYKMELGANALPVSPFIETISNGVQIPYGFNKIDDKLYLADAVDYVSAGKVYVYGEDGSFEADYSVGPLPNSFHKYQEETVSVADFVLSAIALYPNPTSANFYLNTSEAAKINIYDLTGRLVQTANYNNEAVSVDGLNAGVYFVNIEIEGKTTTQKLIVE</sequence>
<keyword evidence="5" id="KW-1185">Reference proteome</keyword>
<evidence type="ECO:0000256" key="2">
    <source>
        <dbReference type="SAM" id="SignalP"/>
    </source>
</evidence>
<accession>A0A1M6FWA9</accession>
<gene>
    <name evidence="4" type="ORF">SAMN04487908_10870</name>
</gene>
<evidence type="ECO:0000256" key="1">
    <source>
        <dbReference type="ARBA" id="ARBA00022729"/>
    </source>
</evidence>
<dbReference type="NCBIfam" id="TIGR04183">
    <property type="entry name" value="Por_Secre_tail"/>
    <property type="match status" value="1"/>
</dbReference>